<evidence type="ECO:0000313" key="4">
    <source>
        <dbReference type="Proteomes" id="UP001327560"/>
    </source>
</evidence>
<feature type="region of interest" description="Disordered" evidence="1">
    <location>
        <begin position="137"/>
        <end position="157"/>
    </location>
</feature>
<proteinExistence type="predicted"/>
<dbReference type="Pfam" id="PF10382">
    <property type="entry name" value="ZGRF1-like_N"/>
    <property type="match status" value="2"/>
</dbReference>
<dbReference type="GO" id="GO:0005634">
    <property type="term" value="C:nucleus"/>
    <property type="evidence" value="ECO:0007669"/>
    <property type="project" value="TreeGrafter"/>
</dbReference>
<dbReference type="PANTHER" id="PTHR28535:SF1">
    <property type="entry name" value="PROTEIN ZGRF1"/>
    <property type="match status" value="1"/>
</dbReference>
<dbReference type="Proteomes" id="UP001327560">
    <property type="component" value="Chromosome 3"/>
</dbReference>
<gene>
    <name evidence="3" type="ORF">Cni_G10181</name>
</gene>
<accession>A0AAQ3K3X2</accession>
<organism evidence="3 4">
    <name type="scientific">Canna indica</name>
    <name type="common">Indian-shot</name>
    <dbReference type="NCBI Taxonomy" id="4628"/>
    <lineage>
        <taxon>Eukaryota</taxon>
        <taxon>Viridiplantae</taxon>
        <taxon>Streptophyta</taxon>
        <taxon>Embryophyta</taxon>
        <taxon>Tracheophyta</taxon>
        <taxon>Spermatophyta</taxon>
        <taxon>Magnoliopsida</taxon>
        <taxon>Liliopsida</taxon>
        <taxon>Zingiberales</taxon>
        <taxon>Cannaceae</taxon>
        <taxon>Canna</taxon>
    </lineage>
</organism>
<sequence>MTSSRRWVVTYTKHLKQKRKIYHDGIIELNDSGSKILLYDDSEKLIDSRFLKKDDVIKSGGTLTFEAHLVDVGNLEGKNGPLADSKLNEKAQALQQKEDNKSTILSDLPHKVPSRTNFRSREFLSVEKKINTFRSRSLQGRSSVKRPTTNDTKVSKNGNDSLIALQAHVDTKNDFKEWNILYTTQVTQKAKKYHDGILRLLSCGSHMNQIMLLSEDGSVLSSKYLKTVECVKTGNKCELPNHLVEICELRSHPAEDCQELPSEPIVRSNASSTKLTENICKVQLEQVVSSCSSNSVKYTDCSRVQNNNQLRDVCQILRTLKKPLHEDENNVTMCPLAQANASTSSVDTTNQSKDLNLQEGGNCKGDSGRCVTQASSATPDIELTSIQKAMVQPKLEIYSLATETSVEGYSISESNPGSLSINIQEVSADKHCCCLTSFTNENAPVGEPGQSNGKEDTVDASDKFLKENDCSDSAVSRPGTWNANDVRGQTTDMILKEGTEQERRCGMVEILGAPSDTNIVREKFESRNLLDENLTVDFPSFDLGF</sequence>
<evidence type="ECO:0000313" key="3">
    <source>
        <dbReference type="EMBL" id="WOL01465.1"/>
    </source>
</evidence>
<dbReference type="GO" id="GO:0006302">
    <property type="term" value="P:double-strand break repair"/>
    <property type="evidence" value="ECO:0007669"/>
    <property type="project" value="TreeGrafter"/>
</dbReference>
<evidence type="ECO:0000259" key="2">
    <source>
        <dbReference type="Pfam" id="PF10382"/>
    </source>
</evidence>
<dbReference type="GO" id="GO:0035861">
    <property type="term" value="C:site of double-strand break"/>
    <property type="evidence" value="ECO:0007669"/>
    <property type="project" value="TreeGrafter"/>
</dbReference>
<keyword evidence="4" id="KW-1185">Reference proteome</keyword>
<evidence type="ECO:0000256" key="1">
    <source>
        <dbReference type="SAM" id="MobiDB-lite"/>
    </source>
</evidence>
<dbReference type="AlphaFoldDB" id="A0AAQ3K3X2"/>
<reference evidence="3 4" key="1">
    <citation type="submission" date="2023-10" db="EMBL/GenBank/DDBJ databases">
        <title>Chromosome-scale genome assembly provides insights into flower coloration mechanisms of Canna indica.</title>
        <authorList>
            <person name="Li C."/>
        </authorList>
    </citation>
    <scope>NUCLEOTIDE SEQUENCE [LARGE SCALE GENOMIC DNA]</scope>
    <source>
        <tissue evidence="3">Flower</tissue>
    </source>
</reference>
<dbReference type="PANTHER" id="PTHR28535">
    <property type="entry name" value="ZINC FINGER GRF-TYPE CONTAINING 1"/>
    <property type="match status" value="1"/>
</dbReference>
<name>A0AAQ3K3X2_9LILI</name>
<feature type="domain" description="5'-3' DNA helicase ZGRF1-like N-terminal" evidence="2">
    <location>
        <begin position="176"/>
        <end position="252"/>
    </location>
</feature>
<feature type="domain" description="5'-3' DNA helicase ZGRF1-like N-terminal" evidence="2">
    <location>
        <begin position="6"/>
        <end position="78"/>
    </location>
</feature>
<dbReference type="InterPro" id="IPR052800">
    <property type="entry name" value="DNA_Repair_Helicase_ZGRF1"/>
</dbReference>
<dbReference type="EMBL" id="CP136892">
    <property type="protein sequence ID" value="WOL01465.1"/>
    <property type="molecule type" value="Genomic_DNA"/>
</dbReference>
<protein>
    <recommendedName>
        <fullName evidence="2">5'-3' DNA helicase ZGRF1-like N-terminal domain-containing protein</fullName>
    </recommendedName>
</protein>
<dbReference type="InterPro" id="IPR018838">
    <property type="entry name" value="ZGRF1-like_N"/>
</dbReference>